<evidence type="ECO:0000259" key="3">
    <source>
        <dbReference type="PROSITE" id="PS51294"/>
    </source>
</evidence>
<dbReference type="InterPro" id="IPR050560">
    <property type="entry name" value="MYB_TF"/>
</dbReference>
<gene>
    <name evidence="4" type="ORF">TrRE_jg278</name>
</gene>
<evidence type="ECO:0000259" key="2">
    <source>
        <dbReference type="PROSITE" id="PS50090"/>
    </source>
</evidence>
<dbReference type="InterPro" id="IPR001005">
    <property type="entry name" value="SANT/Myb"/>
</dbReference>
<proteinExistence type="predicted"/>
<comment type="caution">
    <text evidence="4">The sequence shown here is derived from an EMBL/GenBank/DDBJ whole genome shotgun (WGS) entry which is preliminary data.</text>
</comment>
<dbReference type="EMBL" id="BRXZ01007979">
    <property type="protein sequence ID" value="GMI37506.1"/>
    <property type="molecule type" value="Genomic_DNA"/>
</dbReference>
<dbReference type="OrthoDB" id="2143914at2759"/>
<dbReference type="Gene3D" id="1.10.10.60">
    <property type="entry name" value="Homeodomain-like"/>
    <property type="match status" value="2"/>
</dbReference>
<keyword evidence="5" id="KW-1185">Reference proteome</keyword>
<dbReference type="GO" id="GO:0000978">
    <property type="term" value="F:RNA polymerase II cis-regulatory region sequence-specific DNA binding"/>
    <property type="evidence" value="ECO:0007669"/>
    <property type="project" value="TreeGrafter"/>
</dbReference>
<dbReference type="PROSITE" id="PS51294">
    <property type="entry name" value="HTH_MYB"/>
    <property type="match status" value="1"/>
</dbReference>
<accession>A0A9W7G9V3</accession>
<feature type="compositionally biased region" description="Basic and acidic residues" evidence="1">
    <location>
        <begin position="1"/>
        <end position="12"/>
    </location>
</feature>
<evidence type="ECO:0000313" key="4">
    <source>
        <dbReference type="EMBL" id="GMI37506.1"/>
    </source>
</evidence>
<name>A0A9W7G9V3_9STRA</name>
<dbReference type="AlphaFoldDB" id="A0A9W7G9V3"/>
<feature type="domain" description="Myb-like" evidence="2">
    <location>
        <begin position="28"/>
        <end position="112"/>
    </location>
</feature>
<feature type="domain" description="Myb-like" evidence="2">
    <location>
        <begin position="113"/>
        <end position="163"/>
    </location>
</feature>
<dbReference type="PANTHER" id="PTHR45614:SF25">
    <property type="entry name" value="MYB PROTEIN"/>
    <property type="match status" value="1"/>
</dbReference>
<organism evidence="4 5">
    <name type="scientific">Triparma retinervis</name>
    <dbReference type="NCBI Taxonomy" id="2557542"/>
    <lineage>
        <taxon>Eukaryota</taxon>
        <taxon>Sar</taxon>
        <taxon>Stramenopiles</taxon>
        <taxon>Ochrophyta</taxon>
        <taxon>Bolidophyceae</taxon>
        <taxon>Parmales</taxon>
        <taxon>Triparmaceae</taxon>
        <taxon>Triparma</taxon>
    </lineage>
</organism>
<evidence type="ECO:0000256" key="1">
    <source>
        <dbReference type="SAM" id="MobiDB-lite"/>
    </source>
</evidence>
<dbReference type="PROSITE" id="PS50090">
    <property type="entry name" value="MYB_LIKE"/>
    <property type="match status" value="2"/>
</dbReference>
<feature type="region of interest" description="Disordered" evidence="1">
    <location>
        <begin position="200"/>
        <end position="271"/>
    </location>
</feature>
<dbReference type="SMART" id="SM00717">
    <property type="entry name" value="SANT"/>
    <property type="match status" value="2"/>
</dbReference>
<feature type="region of interest" description="Disordered" evidence="1">
    <location>
        <begin position="1"/>
        <end position="38"/>
    </location>
</feature>
<dbReference type="CDD" id="cd00167">
    <property type="entry name" value="SANT"/>
    <property type="match status" value="1"/>
</dbReference>
<dbReference type="GO" id="GO:0000981">
    <property type="term" value="F:DNA-binding transcription factor activity, RNA polymerase II-specific"/>
    <property type="evidence" value="ECO:0007669"/>
    <property type="project" value="TreeGrafter"/>
</dbReference>
<dbReference type="InterPro" id="IPR017930">
    <property type="entry name" value="Myb_dom"/>
</dbReference>
<feature type="domain" description="HTH myb-type" evidence="3">
    <location>
        <begin position="113"/>
        <end position="167"/>
    </location>
</feature>
<feature type="compositionally biased region" description="Basic and acidic residues" evidence="1">
    <location>
        <begin position="262"/>
        <end position="271"/>
    </location>
</feature>
<dbReference type="SUPFAM" id="SSF46689">
    <property type="entry name" value="Homeodomain-like"/>
    <property type="match status" value="1"/>
</dbReference>
<sequence length="271" mass="29807">MNEEPNTKHHAEGGAGKAKGGLVEAGAPTNPSRRPWSEAENRRLARYIEWKGGGIMVDWEGGEIKNLLEGRTWRACKERRHTSTSTNSQSTVSLMFPGRSGKQCRERYLNHLDPSVNKGGWTSAEDAILFSAQTSLGNRWSHISKLLPGRTDNAVKNRYNSQRSVVRRVAGSGKARAGDEGALPVLAKVKESEERVKEIIQESRHSGESGRRDKDYASGQEAGGTKDVTNNKQQTEGRGGGGDGEEVLDLDGFTMVSSFEPQESKEDKRQR</sequence>
<dbReference type="PANTHER" id="PTHR45614">
    <property type="entry name" value="MYB PROTEIN-RELATED"/>
    <property type="match status" value="1"/>
</dbReference>
<dbReference type="Proteomes" id="UP001165082">
    <property type="component" value="Unassembled WGS sequence"/>
</dbReference>
<evidence type="ECO:0000313" key="5">
    <source>
        <dbReference type="Proteomes" id="UP001165082"/>
    </source>
</evidence>
<feature type="compositionally biased region" description="Basic and acidic residues" evidence="1">
    <location>
        <begin position="200"/>
        <end position="216"/>
    </location>
</feature>
<dbReference type="Pfam" id="PF00249">
    <property type="entry name" value="Myb_DNA-binding"/>
    <property type="match status" value="1"/>
</dbReference>
<reference evidence="4" key="1">
    <citation type="submission" date="2022-07" db="EMBL/GenBank/DDBJ databases">
        <title>Genome analysis of Parmales, a sister group of diatoms, reveals the evolutionary specialization of diatoms from phago-mixotrophs to photoautotrophs.</title>
        <authorList>
            <person name="Ban H."/>
            <person name="Sato S."/>
            <person name="Yoshikawa S."/>
            <person name="Kazumasa Y."/>
            <person name="Nakamura Y."/>
            <person name="Ichinomiya M."/>
            <person name="Saitoh K."/>
            <person name="Sato N."/>
            <person name="Blanc-Mathieu R."/>
            <person name="Endo H."/>
            <person name="Kuwata A."/>
            <person name="Ogata H."/>
        </authorList>
    </citation>
    <scope>NUCLEOTIDE SEQUENCE</scope>
</reference>
<dbReference type="GO" id="GO:0005634">
    <property type="term" value="C:nucleus"/>
    <property type="evidence" value="ECO:0007669"/>
    <property type="project" value="TreeGrafter"/>
</dbReference>
<dbReference type="InterPro" id="IPR009057">
    <property type="entry name" value="Homeodomain-like_sf"/>
</dbReference>
<protein>
    <submittedName>
        <fullName evidence="4">Uncharacterized protein</fullName>
    </submittedName>
</protein>